<evidence type="ECO:0000313" key="9">
    <source>
        <dbReference type="EMBL" id="SHF92734.1"/>
    </source>
</evidence>
<dbReference type="EMBL" id="FQVT01000003">
    <property type="protein sequence ID" value="SHF92734.1"/>
    <property type="molecule type" value="Genomic_DNA"/>
</dbReference>
<comment type="subcellular location">
    <subcellularLocation>
        <location evidence="1">Membrane</location>
        <topology evidence="1">Multi-pass membrane protein</topology>
    </subcellularLocation>
</comment>
<evidence type="ECO:0000259" key="8">
    <source>
        <dbReference type="Pfam" id="PF20216"/>
    </source>
</evidence>
<dbReference type="PANTHER" id="PTHR43066">
    <property type="entry name" value="RHOMBOID-RELATED PROTEIN"/>
    <property type="match status" value="1"/>
</dbReference>
<feature type="domain" description="Peptidase S54 rhomboid" evidence="7">
    <location>
        <begin position="64"/>
        <end position="207"/>
    </location>
</feature>
<dbReference type="PANTHER" id="PTHR43066:SF11">
    <property type="entry name" value="PEPTIDASE S54 RHOMBOID DOMAIN-CONTAINING PROTEIN"/>
    <property type="match status" value="1"/>
</dbReference>
<evidence type="ECO:0000256" key="3">
    <source>
        <dbReference type="ARBA" id="ARBA00022989"/>
    </source>
</evidence>
<feature type="region of interest" description="Disordered" evidence="5">
    <location>
        <begin position="239"/>
        <end position="275"/>
    </location>
</feature>
<keyword evidence="3 6" id="KW-1133">Transmembrane helix</keyword>
<keyword evidence="9" id="KW-0645">Protease</keyword>
<evidence type="ECO:0000256" key="6">
    <source>
        <dbReference type="SAM" id="Phobius"/>
    </source>
</evidence>
<dbReference type="STRING" id="1073325.SAMN05444483_103261"/>
<dbReference type="SUPFAM" id="SSF144091">
    <property type="entry name" value="Rhomboid-like"/>
    <property type="match status" value="1"/>
</dbReference>
<feature type="compositionally biased region" description="Basic residues" evidence="5">
    <location>
        <begin position="239"/>
        <end position="252"/>
    </location>
</feature>
<evidence type="ECO:0000256" key="4">
    <source>
        <dbReference type="ARBA" id="ARBA00023136"/>
    </source>
</evidence>
<reference evidence="10" key="1">
    <citation type="submission" date="2016-11" db="EMBL/GenBank/DDBJ databases">
        <authorList>
            <person name="Varghese N."/>
            <person name="Submissions S."/>
        </authorList>
    </citation>
    <scope>NUCLEOTIDE SEQUENCE [LARGE SCALE GENOMIC DNA]</scope>
    <source>
        <strain evidence="10">DSM 24579</strain>
    </source>
</reference>
<evidence type="ECO:0000256" key="2">
    <source>
        <dbReference type="ARBA" id="ARBA00022692"/>
    </source>
</evidence>
<dbReference type="OrthoDB" id="680602at2"/>
<feature type="transmembrane region" description="Helical" evidence="6">
    <location>
        <begin position="162"/>
        <end position="180"/>
    </location>
</feature>
<dbReference type="AlphaFoldDB" id="A0A1M5FMS8"/>
<gene>
    <name evidence="9" type="ORF">SAMN05444483_103261</name>
</gene>
<dbReference type="InterPro" id="IPR046483">
    <property type="entry name" value="DUF6576"/>
</dbReference>
<keyword evidence="2 6" id="KW-0812">Transmembrane</keyword>
<dbReference type="GO" id="GO:0016020">
    <property type="term" value="C:membrane"/>
    <property type="evidence" value="ECO:0007669"/>
    <property type="project" value="UniProtKB-SubCell"/>
</dbReference>
<dbReference type="RefSeq" id="WP_072878236.1">
    <property type="nucleotide sequence ID" value="NZ_FQVT01000003.1"/>
</dbReference>
<keyword evidence="4 6" id="KW-0472">Membrane</keyword>
<keyword evidence="10" id="KW-1185">Reference proteome</keyword>
<proteinExistence type="predicted"/>
<dbReference type="GO" id="GO:0006508">
    <property type="term" value="P:proteolysis"/>
    <property type="evidence" value="ECO:0007669"/>
    <property type="project" value="UniProtKB-KW"/>
</dbReference>
<name>A0A1M5FMS8_SALEC</name>
<dbReference type="Pfam" id="PF20216">
    <property type="entry name" value="DUF6576"/>
    <property type="match status" value="1"/>
</dbReference>
<dbReference type="Gene3D" id="1.20.1540.10">
    <property type="entry name" value="Rhomboid-like"/>
    <property type="match status" value="1"/>
</dbReference>
<feature type="transmembrane region" description="Helical" evidence="6">
    <location>
        <begin position="77"/>
        <end position="97"/>
    </location>
</feature>
<evidence type="ECO:0000256" key="1">
    <source>
        <dbReference type="ARBA" id="ARBA00004141"/>
    </source>
</evidence>
<evidence type="ECO:0000259" key="7">
    <source>
        <dbReference type="Pfam" id="PF01694"/>
    </source>
</evidence>
<dbReference type="GO" id="GO:0004252">
    <property type="term" value="F:serine-type endopeptidase activity"/>
    <property type="evidence" value="ECO:0007669"/>
    <property type="project" value="InterPro"/>
</dbReference>
<feature type="transmembrane region" description="Helical" evidence="6">
    <location>
        <begin position="21"/>
        <end position="41"/>
    </location>
</feature>
<dbReference type="Pfam" id="PF01694">
    <property type="entry name" value="Rhomboid"/>
    <property type="match status" value="1"/>
</dbReference>
<dbReference type="Proteomes" id="UP000183945">
    <property type="component" value="Unassembled WGS sequence"/>
</dbReference>
<feature type="compositionally biased region" description="Low complexity" evidence="5">
    <location>
        <begin position="253"/>
        <end position="263"/>
    </location>
</feature>
<feature type="transmembrane region" description="Helical" evidence="6">
    <location>
        <begin position="104"/>
        <end position="123"/>
    </location>
</feature>
<sequence length="305" mass="34323">MKGGDKLKYKLQTATVVEKLIAINVFVFVLFFLFRTIAFLFQLPSDFLMQWLVFPKEPGEFIFQPWSIITYSFLHGGIWHIISNMLILYFSGIYFLNYFSPKRLLNFYFLGVIMGALIYMLSYNLFPAFQGTGRSYLIGASAGVMAVLVGIATQVPNMRVRLILIGGVKFWYIAAFLVALDVIQIPMGNPGGHLAHLGGAALGYFYTKQLQKGNDIGAWFERIMDSFASLFSSGKRKPKMKTVYRKSNRKKSASQGSATSASSPKMNKTEKQKRVDAILDKISKSGYDSLSKSEKDFLFKAGKED</sequence>
<keyword evidence="9" id="KW-0378">Hydrolase</keyword>
<accession>A0A1M5FMS8</accession>
<dbReference type="InterPro" id="IPR022764">
    <property type="entry name" value="Peptidase_S54_rhomboid_dom"/>
</dbReference>
<feature type="domain" description="DUF6576" evidence="8">
    <location>
        <begin position="266"/>
        <end position="298"/>
    </location>
</feature>
<protein>
    <submittedName>
        <fullName evidence="9">Membrane associated serine protease, rhomboid family</fullName>
    </submittedName>
</protein>
<organism evidence="9 10">
    <name type="scientific">Salegentibacter echinorum</name>
    <dbReference type="NCBI Taxonomy" id="1073325"/>
    <lineage>
        <taxon>Bacteria</taxon>
        <taxon>Pseudomonadati</taxon>
        <taxon>Bacteroidota</taxon>
        <taxon>Flavobacteriia</taxon>
        <taxon>Flavobacteriales</taxon>
        <taxon>Flavobacteriaceae</taxon>
        <taxon>Salegentibacter</taxon>
    </lineage>
</organism>
<evidence type="ECO:0000256" key="5">
    <source>
        <dbReference type="SAM" id="MobiDB-lite"/>
    </source>
</evidence>
<feature type="transmembrane region" description="Helical" evidence="6">
    <location>
        <begin position="135"/>
        <end position="155"/>
    </location>
</feature>
<dbReference type="InterPro" id="IPR035952">
    <property type="entry name" value="Rhomboid-like_sf"/>
</dbReference>
<evidence type="ECO:0000313" key="10">
    <source>
        <dbReference type="Proteomes" id="UP000183945"/>
    </source>
</evidence>